<keyword evidence="6" id="KW-0813">Transport</keyword>
<dbReference type="EMBL" id="JADIMW010000040">
    <property type="protein sequence ID" value="MBO8438047.1"/>
    <property type="molecule type" value="Genomic_DNA"/>
</dbReference>
<dbReference type="GO" id="GO:0010043">
    <property type="term" value="P:response to zinc ion"/>
    <property type="evidence" value="ECO:0007669"/>
    <property type="project" value="TreeGrafter"/>
</dbReference>
<name>A0A9D9E1Z6_9BACT</name>
<feature type="transmembrane region" description="Helical" evidence="7">
    <location>
        <begin position="174"/>
        <end position="202"/>
    </location>
</feature>
<protein>
    <submittedName>
        <fullName evidence="8">Metal ABC transporter permease</fullName>
    </submittedName>
</protein>
<accession>A0A9D9E1Z6</accession>
<sequence length="266" mass="28653">MNIFEYQFFWNAVLSVLLMSITAGIVGTYVVSRRMLFITGGITHASFGGLGLGLFAGLPPTITALIFAILSAIGVEWTSRRGAVREDSAIAVFWSLGMALGIIFVFLTPGYTPGLTGFLFGNILAVTTRDLMLFAIFTAITALLAAIFNKTVIYTAFDRDFAKIRGINVRAVEYIVMLVLSICVVLSIKLIGIMLLLSFLSLPQMTAELFVRRYNGIMLLSAAIAILGGLGGLAVSFATDKPAGACIVFVLATIYMALRCFKKTAQ</sequence>
<dbReference type="PANTHER" id="PTHR30477">
    <property type="entry name" value="ABC-TRANSPORTER METAL-BINDING PROTEIN"/>
    <property type="match status" value="1"/>
</dbReference>
<keyword evidence="4 7" id="KW-1133">Transmembrane helix</keyword>
<feature type="transmembrane region" description="Helical" evidence="7">
    <location>
        <begin position="12"/>
        <end position="31"/>
    </location>
</feature>
<proteinExistence type="inferred from homology"/>
<gene>
    <name evidence="8" type="ORF">IAC54_04020</name>
</gene>
<comment type="similarity">
    <text evidence="2 6">Belongs to the ABC-3 integral membrane protein family.</text>
</comment>
<evidence type="ECO:0000256" key="6">
    <source>
        <dbReference type="RuleBase" id="RU003943"/>
    </source>
</evidence>
<keyword evidence="5 7" id="KW-0472">Membrane</keyword>
<evidence type="ECO:0000256" key="1">
    <source>
        <dbReference type="ARBA" id="ARBA00004141"/>
    </source>
</evidence>
<dbReference type="SUPFAM" id="SSF81345">
    <property type="entry name" value="ABC transporter involved in vitamin B12 uptake, BtuC"/>
    <property type="match status" value="1"/>
</dbReference>
<feature type="transmembrane region" description="Helical" evidence="7">
    <location>
        <begin position="242"/>
        <end position="258"/>
    </location>
</feature>
<organism evidence="8 9">
    <name type="scientific">Candidatus Caccoplasma merdipullorum</name>
    <dbReference type="NCBI Taxonomy" id="2840718"/>
    <lineage>
        <taxon>Bacteria</taxon>
        <taxon>Pseudomonadati</taxon>
        <taxon>Bacteroidota</taxon>
        <taxon>Bacteroidia</taxon>
        <taxon>Bacteroidales</taxon>
        <taxon>Bacteroidaceae</taxon>
        <taxon>Bacteroidaceae incertae sedis</taxon>
        <taxon>Candidatus Caccoplasma</taxon>
    </lineage>
</organism>
<feature type="transmembrane region" description="Helical" evidence="7">
    <location>
        <begin position="91"/>
        <end position="111"/>
    </location>
</feature>
<evidence type="ECO:0000256" key="7">
    <source>
        <dbReference type="SAM" id="Phobius"/>
    </source>
</evidence>
<reference evidence="8" key="2">
    <citation type="journal article" date="2021" name="PeerJ">
        <title>Extensive microbial diversity within the chicken gut microbiome revealed by metagenomics and culture.</title>
        <authorList>
            <person name="Gilroy R."/>
            <person name="Ravi A."/>
            <person name="Getino M."/>
            <person name="Pursley I."/>
            <person name="Horton D.L."/>
            <person name="Alikhan N.F."/>
            <person name="Baker D."/>
            <person name="Gharbi K."/>
            <person name="Hall N."/>
            <person name="Watson M."/>
            <person name="Adriaenssens E.M."/>
            <person name="Foster-Nyarko E."/>
            <person name="Jarju S."/>
            <person name="Secka A."/>
            <person name="Antonio M."/>
            <person name="Oren A."/>
            <person name="Chaudhuri R.R."/>
            <person name="La Ragione R."/>
            <person name="Hildebrand F."/>
            <person name="Pallen M.J."/>
        </authorList>
    </citation>
    <scope>NUCLEOTIDE SEQUENCE</scope>
    <source>
        <strain evidence="8">G3-4614</strain>
    </source>
</reference>
<evidence type="ECO:0000256" key="3">
    <source>
        <dbReference type="ARBA" id="ARBA00022692"/>
    </source>
</evidence>
<dbReference type="Proteomes" id="UP000823636">
    <property type="component" value="Unassembled WGS sequence"/>
</dbReference>
<dbReference type="Gene3D" id="1.10.3470.10">
    <property type="entry name" value="ABC transporter involved in vitamin B12 uptake, BtuC"/>
    <property type="match status" value="1"/>
</dbReference>
<comment type="subcellular location">
    <subcellularLocation>
        <location evidence="6">Cell membrane</location>
        <topology evidence="6">Multi-pass membrane protein</topology>
    </subcellularLocation>
    <subcellularLocation>
        <location evidence="1">Membrane</location>
        <topology evidence="1">Multi-pass membrane protein</topology>
    </subcellularLocation>
</comment>
<dbReference type="GO" id="GO:0055085">
    <property type="term" value="P:transmembrane transport"/>
    <property type="evidence" value="ECO:0007669"/>
    <property type="project" value="InterPro"/>
</dbReference>
<dbReference type="InterPro" id="IPR001626">
    <property type="entry name" value="ABC_TroCD"/>
</dbReference>
<feature type="transmembrane region" description="Helical" evidence="7">
    <location>
        <begin position="214"/>
        <end position="235"/>
    </location>
</feature>
<evidence type="ECO:0000313" key="9">
    <source>
        <dbReference type="Proteomes" id="UP000823636"/>
    </source>
</evidence>
<comment type="caution">
    <text evidence="8">The sequence shown here is derived from an EMBL/GenBank/DDBJ whole genome shotgun (WGS) entry which is preliminary data.</text>
</comment>
<dbReference type="GO" id="GO:0043190">
    <property type="term" value="C:ATP-binding cassette (ABC) transporter complex"/>
    <property type="evidence" value="ECO:0007669"/>
    <property type="project" value="InterPro"/>
</dbReference>
<dbReference type="AlphaFoldDB" id="A0A9D9E1Z6"/>
<evidence type="ECO:0000313" key="8">
    <source>
        <dbReference type="EMBL" id="MBO8438047.1"/>
    </source>
</evidence>
<feature type="transmembrane region" description="Helical" evidence="7">
    <location>
        <begin position="131"/>
        <end position="153"/>
    </location>
</feature>
<dbReference type="PANTHER" id="PTHR30477:SF18">
    <property type="entry name" value="METAL TRANSPORT SYSTEM MEMBRANE PROTEIN CT_417-RELATED"/>
    <property type="match status" value="1"/>
</dbReference>
<evidence type="ECO:0000256" key="2">
    <source>
        <dbReference type="ARBA" id="ARBA00008034"/>
    </source>
</evidence>
<dbReference type="InterPro" id="IPR037294">
    <property type="entry name" value="ABC_BtuC-like"/>
</dbReference>
<dbReference type="Pfam" id="PF00950">
    <property type="entry name" value="ABC-3"/>
    <property type="match status" value="1"/>
</dbReference>
<keyword evidence="3 6" id="KW-0812">Transmembrane</keyword>
<evidence type="ECO:0000256" key="5">
    <source>
        <dbReference type="ARBA" id="ARBA00023136"/>
    </source>
</evidence>
<evidence type="ECO:0000256" key="4">
    <source>
        <dbReference type="ARBA" id="ARBA00022989"/>
    </source>
</evidence>
<reference evidence="8" key="1">
    <citation type="submission" date="2020-10" db="EMBL/GenBank/DDBJ databases">
        <authorList>
            <person name="Gilroy R."/>
        </authorList>
    </citation>
    <scope>NUCLEOTIDE SEQUENCE</scope>
    <source>
        <strain evidence="8">G3-4614</strain>
    </source>
</reference>